<sequence length="250" mass="25379">MECLPQTGLSAGTTVAIVAIALALIAVAIVLIVKSRRARTGALMAIGLVGLLGALPLAGAPNAAAGTDCNGANAVYITSTATETAAGPTVSATTTETVTADAATVTHTAAGATVTETAVSTVTETAPGPTTMVTSTALRECTTPPAWLTAYTTQGGWLQGESYVVQADEDTTGAGGGDALARIEEILTRGTVDGQALCDLKITWVQAITQSTEPDNTMGRTLTYTGWNHASNGPLHLAFDAGEWGQQPWF</sequence>
<dbReference type="EMBL" id="QQXK01000038">
    <property type="protein sequence ID" value="RII41070.1"/>
    <property type="molecule type" value="Genomic_DNA"/>
</dbReference>
<dbReference type="AlphaFoldDB" id="A0A399J7G2"/>
<keyword evidence="3" id="KW-1185">Reference proteome</keyword>
<dbReference type="RefSeq" id="WP_119425854.1">
    <property type="nucleotide sequence ID" value="NZ_QQXK01000038.1"/>
</dbReference>
<feature type="transmembrane region" description="Helical" evidence="1">
    <location>
        <begin position="12"/>
        <end position="33"/>
    </location>
</feature>
<gene>
    <name evidence="2" type="ORF">DWB68_14605</name>
</gene>
<keyword evidence="1" id="KW-1133">Transmembrane helix</keyword>
<keyword evidence="1" id="KW-0472">Membrane</keyword>
<feature type="transmembrane region" description="Helical" evidence="1">
    <location>
        <begin position="40"/>
        <end position="59"/>
    </location>
</feature>
<reference evidence="2 3" key="1">
    <citation type="submission" date="2018-07" db="EMBL/GenBank/DDBJ databases">
        <title>Arthrobacter sp. nov., isolated from raw cow's milk with high bacterial count.</title>
        <authorList>
            <person name="Hahne J."/>
            <person name="Isele D."/>
            <person name="Lipski A."/>
        </authorList>
    </citation>
    <scope>NUCLEOTIDE SEQUENCE [LARGE SCALE GENOMIC DNA]</scope>
    <source>
        <strain evidence="2 3">JZ R-35</strain>
    </source>
</reference>
<evidence type="ECO:0000313" key="3">
    <source>
        <dbReference type="Proteomes" id="UP000265419"/>
    </source>
</evidence>
<dbReference type="NCBIfam" id="TIGR01167">
    <property type="entry name" value="LPXTG_anchor"/>
    <property type="match status" value="1"/>
</dbReference>
<proteinExistence type="predicted"/>
<comment type="caution">
    <text evidence="2">The sequence shown here is derived from an EMBL/GenBank/DDBJ whole genome shotgun (WGS) entry which is preliminary data.</text>
</comment>
<name>A0A399J7G2_9MICC</name>
<accession>A0A399J7G2</accession>
<organism evidence="2 3">
    <name type="scientific">Galactobacter valiniphilus</name>
    <dbReference type="NCBI Taxonomy" id="2676122"/>
    <lineage>
        <taxon>Bacteria</taxon>
        <taxon>Bacillati</taxon>
        <taxon>Actinomycetota</taxon>
        <taxon>Actinomycetes</taxon>
        <taxon>Micrococcales</taxon>
        <taxon>Micrococcaceae</taxon>
        <taxon>Galactobacter</taxon>
    </lineage>
</organism>
<evidence type="ECO:0000313" key="2">
    <source>
        <dbReference type="EMBL" id="RII41070.1"/>
    </source>
</evidence>
<protein>
    <submittedName>
        <fullName evidence="2">LPXTG cell wall anchor domain-containing protein</fullName>
    </submittedName>
</protein>
<keyword evidence="1" id="KW-0812">Transmembrane</keyword>
<dbReference type="Proteomes" id="UP000265419">
    <property type="component" value="Unassembled WGS sequence"/>
</dbReference>
<evidence type="ECO:0000256" key="1">
    <source>
        <dbReference type="SAM" id="Phobius"/>
    </source>
</evidence>